<gene>
    <name evidence="1" type="ORF">GZ085_09775</name>
</gene>
<dbReference type="EMBL" id="JAAFGW010000143">
    <property type="protein sequence ID" value="NDP48658.1"/>
    <property type="molecule type" value="Genomic_DNA"/>
</dbReference>
<accession>A0A7C9JXT2</accession>
<reference evidence="1 2" key="1">
    <citation type="submission" date="2019-09" db="EMBL/GenBank/DDBJ databases">
        <title>H2 Metabolism Revealed by Metagenomic Analysis in Subglacial Sediment of East Antarctica.</title>
        <authorList>
            <person name="Yang Z."/>
            <person name="Zhang Y."/>
            <person name="Lv Y."/>
            <person name="Yan W."/>
            <person name="Xiao X."/>
            <person name="Sun B."/>
            <person name="Ma H."/>
        </authorList>
    </citation>
    <scope>NUCLEOTIDE SEQUENCE [LARGE SCALE GENOMIC DNA]</scope>
    <source>
        <strain evidence="1">Bin2_2</strain>
    </source>
</reference>
<comment type="caution">
    <text evidence="1">The sequence shown here is derived from an EMBL/GenBank/DDBJ whole genome shotgun (WGS) entry which is preliminary data.</text>
</comment>
<dbReference type="AlphaFoldDB" id="A0A7C9JXT2"/>
<evidence type="ECO:0000313" key="2">
    <source>
        <dbReference type="Proteomes" id="UP000483432"/>
    </source>
</evidence>
<sequence>MSFTSKAEVALRYQCQKYNRQQARAWFIFMLGDFMDTVRDDVAALGPGWNKVLLSYAKAMAELDKLPIMSMVTQPDGFECRFDHVARWAAG</sequence>
<dbReference type="Proteomes" id="UP000483432">
    <property type="component" value="Unassembled WGS sequence"/>
</dbReference>
<proteinExistence type="predicted"/>
<organism evidence="1 2">
    <name type="scientific">Sulfuriferula multivorans</name>
    <dbReference type="NCBI Taxonomy" id="1559896"/>
    <lineage>
        <taxon>Bacteria</taxon>
        <taxon>Pseudomonadati</taxon>
        <taxon>Pseudomonadota</taxon>
        <taxon>Betaproteobacteria</taxon>
        <taxon>Nitrosomonadales</taxon>
        <taxon>Sulfuricellaceae</taxon>
        <taxon>Sulfuriferula</taxon>
    </lineage>
</organism>
<evidence type="ECO:0000313" key="1">
    <source>
        <dbReference type="EMBL" id="NDP48658.1"/>
    </source>
</evidence>
<name>A0A7C9JXT2_9PROT</name>
<protein>
    <submittedName>
        <fullName evidence="1">Uncharacterized protein</fullName>
    </submittedName>
</protein>